<dbReference type="InterPro" id="IPR050482">
    <property type="entry name" value="Sensor_HK_TwoCompSys"/>
</dbReference>
<evidence type="ECO:0000256" key="3">
    <source>
        <dbReference type="ARBA" id="ARBA00022679"/>
    </source>
</evidence>
<gene>
    <name evidence="11" type="ORF">CR203_23110</name>
</gene>
<reference evidence="11 12" key="1">
    <citation type="submission" date="2017-10" db="EMBL/GenBank/DDBJ databases">
        <title>Bacillus sp. nov., a halophilic bacterium isolated from a Keqin Lake.</title>
        <authorList>
            <person name="Wang H."/>
        </authorList>
    </citation>
    <scope>NUCLEOTIDE SEQUENCE [LARGE SCALE GENOMIC DNA]</scope>
    <source>
        <strain evidence="11 12">KCTC 13187</strain>
    </source>
</reference>
<keyword evidence="12" id="KW-1185">Reference proteome</keyword>
<feature type="transmembrane region" description="Helical" evidence="9">
    <location>
        <begin position="121"/>
        <end position="141"/>
    </location>
</feature>
<keyword evidence="5" id="KW-0418">Kinase</keyword>
<dbReference type="InterPro" id="IPR011712">
    <property type="entry name" value="Sig_transdc_His_kin_sub3_dim/P"/>
</dbReference>
<keyword evidence="8" id="KW-0175">Coiled coil</keyword>
<feature type="transmembrane region" description="Helical" evidence="9">
    <location>
        <begin position="73"/>
        <end position="91"/>
    </location>
</feature>
<evidence type="ECO:0000256" key="7">
    <source>
        <dbReference type="ARBA" id="ARBA00023012"/>
    </source>
</evidence>
<feature type="transmembrane region" description="Helical" evidence="9">
    <location>
        <begin position="21"/>
        <end position="37"/>
    </location>
</feature>
<comment type="catalytic activity">
    <reaction evidence="1">
        <text>ATP + protein L-histidine = ADP + protein N-phospho-L-histidine.</text>
        <dbReference type="EC" id="2.7.13.3"/>
    </reaction>
</comment>
<evidence type="ECO:0000256" key="4">
    <source>
        <dbReference type="ARBA" id="ARBA00022741"/>
    </source>
</evidence>
<protein>
    <recommendedName>
        <fullName evidence="2">histidine kinase</fullName>
        <ecNumber evidence="2">2.7.13.3</ecNumber>
    </recommendedName>
</protein>
<dbReference type="CDD" id="cd16917">
    <property type="entry name" value="HATPase_UhpB-NarQ-NarX-like"/>
    <property type="match status" value="1"/>
</dbReference>
<keyword evidence="9" id="KW-0812">Transmembrane</keyword>
<evidence type="ECO:0000313" key="11">
    <source>
        <dbReference type="EMBL" id="RKL64972.1"/>
    </source>
</evidence>
<feature type="coiled-coil region" evidence="8">
    <location>
        <begin position="236"/>
        <end position="263"/>
    </location>
</feature>
<name>A0A3A9K3D1_9BACI</name>
<keyword evidence="9" id="KW-0472">Membrane</keyword>
<dbReference type="InterPro" id="IPR005467">
    <property type="entry name" value="His_kinase_dom"/>
</dbReference>
<proteinExistence type="predicted"/>
<dbReference type="EC" id="2.7.13.3" evidence="2"/>
<dbReference type="SUPFAM" id="SSF55874">
    <property type="entry name" value="ATPase domain of HSP90 chaperone/DNA topoisomerase II/histidine kinase"/>
    <property type="match status" value="1"/>
</dbReference>
<feature type="transmembrane region" description="Helical" evidence="9">
    <location>
        <begin position="43"/>
        <end position="61"/>
    </location>
</feature>
<evidence type="ECO:0000256" key="1">
    <source>
        <dbReference type="ARBA" id="ARBA00000085"/>
    </source>
</evidence>
<dbReference type="Pfam" id="PF02518">
    <property type="entry name" value="HATPase_c"/>
    <property type="match status" value="1"/>
</dbReference>
<dbReference type="OrthoDB" id="9781904at2"/>
<dbReference type="Proteomes" id="UP000281498">
    <property type="component" value="Unassembled WGS sequence"/>
</dbReference>
<evidence type="ECO:0000256" key="9">
    <source>
        <dbReference type="SAM" id="Phobius"/>
    </source>
</evidence>
<dbReference type="AlphaFoldDB" id="A0A3A9K3D1"/>
<dbReference type="Gene3D" id="3.30.565.10">
    <property type="entry name" value="Histidine kinase-like ATPase, C-terminal domain"/>
    <property type="match status" value="1"/>
</dbReference>
<dbReference type="EMBL" id="PDOE01000026">
    <property type="protein sequence ID" value="RKL64972.1"/>
    <property type="molecule type" value="Genomic_DNA"/>
</dbReference>
<dbReference type="SMART" id="SM00387">
    <property type="entry name" value="HATPase_c"/>
    <property type="match status" value="1"/>
</dbReference>
<keyword evidence="6" id="KW-0067">ATP-binding</keyword>
<dbReference type="PANTHER" id="PTHR24421:SF55">
    <property type="entry name" value="SENSOR HISTIDINE KINASE YDFH"/>
    <property type="match status" value="1"/>
</dbReference>
<comment type="caution">
    <text evidence="11">The sequence shown here is derived from an EMBL/GenBank/DDBJ whole genome shotgun (WGS) entry which is preliminary data.</text>
</comment>
<feature type="domain" description="Histidine kinase" evidence="10">
    <location>
        <begin position="204"/>
        <end position="398"/>
    </location>
</feature>
<evidence type="ECO:0000256" key="2">
    <source>
        <dbReference type="ARBA" id="ARBA00012438"/>
    </source>
</evidence>
<dbReference type="Pfam" id="PF07730">
    <property type="entry name" value="HisKA_3"/>
    <property type="match status" value="1"/>
</dbReference>
<dbReference type="PROSITE" id="PS50109">
    <property type="entry name" value="HIS_KIN"/>
    <property type="match status" value="1"/>
</dbReference>
<evidence type="ECO:0000256" key="6">
    <source>
        <dbReference type="ARBA" id="ARBA00022840"/>
    </source>
</evidence>
<dbReference type="GO" id="GO:0016020">
    <property type="term" value="C:membrane"/>
    <property type="evidence" value="ECO:0007669"/>
    <property type="project" value="InterPro"/>
</dbReference>
<dbReference type="InterPro" id="IPR003594">
    <property type="entry name" value="HATPase_dom"/>
</dbReference>
<evidence type="ECO:0000256" key="5">
    <source>
        <dbReference type="ARBA" id="ARBA00022777"/>
    </source>
</evidence>
<organism evidence="11 12">
    <name type="scientific">Salipaludibacillus neizhouensis</name>
    <dbReference type="NCBI Taxonomy" id="885475"/>
    <lineage>
        <taxon>Bacteria</taxon>
        <taxon>Bacillati</taxon>
        <taxon>Bacillota</taxon>
        <taxon>Bacilli</taxon>
        <taxon>Bacillales</taxon>
        <taxon>Bacillaceae</taxon>
    </lineage>
</organism>
<dbReference type="Gene3D" id="1.20.5.1930">
    <property type="match status" value="1"/>
</dbReference>
<dbReference type="PANTHER" id="PTHR24421">
    <property type="entry name" value="NITRATE/NITRITE SENSOR PROTEIN NARX-RELATED"/>
    <property type="match status" value="1"/>
</dbReference>
<dbReference type="GO" id="GO:0000155">
    <property type="term" value="F:phosphorelay sensor kinase activity"/>
    <property type="evidence" value="ECO:0007669"/>
    <property type="project" value="InterPro"/>
</dbReference>
<sequence length="405" mass="46414">MLDENALIEDNIFDNLPIYRYRILFWVVLVFIAAIFLQFLEEVIYVQTVFFTMLMILHLTLHSFSGSFKNNYAWFYFFLQCTIIFVSAFIMPHGAPAVLLGLLPILIAQSIHIFNHSLKVIFAVVLLYLPYSYAISVNYGIQELPFFIPILFFIMAIAVFYSILYVRQANAWRRMQYYLYELQMANQKIEDLTIVSERKRIARDLHDTLAQGLAGLIMRLEAIDIHLQNENTDRAKEIVQESMSQARETLQDAREAIDNLRSDSVTELNFVHDVEKEILKFTEAISIEVNRSFESLPPLSSLIKQHCIYVIGECLMNIAKHAQATNVSISICCKKAESIIIKIEDNGVGLNTSKIGKQVGHYGLIGLNERVRILNGEIDIKSEKGKGTRVFVKIPLTGSKKKDEK</sequence>
<evidence type="ECO:0000313" key="12">
    <source>
        <dbReference type="Proteomes" id="UP000281498"/>
    </source>
</evidence>
<accession>A0A3A9K3D1</accession>
<keyword evidence="9" id="KW-1133">Transmembrane helix</keyword>
<keyword evidence="7" id="KW-0902">Two-component regulatory system</keyword>
<evidence type="ECO:0000259" key="10">
    <source>
        <dbReference type="PROSITE" id="PS50109"/>
    </source>
</evidence>
<feature type="transmembrane region" description="Helical" evidence="9">
    <location>
        <begin position="147"/>
        <end position="166"/>
    </location>
</feature>
<evidence type="ECO:0000256" key="8">
    <source>
        <dbReference type="SAM" id="Coils"/>
    </source>
</evidence>
<feature type="transmembrane region" description="Helical" evidence="9">
    <location>
        <begin position="97"/>
        <end position="114"/>
    </location>
</feature>
<dbReference type="GO" id="GO:0046983">
    <property type="term" value="F:protein dimerization activity"/>
    <property type="evidence" value="ECO:0007669"/>
    <property type="project" value="InterPro"/>
</dbReference>
<keyword evidence="4" id="KW-0547">Nucleotide-binding</keyword>
<dbReference type="InterPro" id="IPR036890">
    <property type="entry name" value="HATPase_C_sf"/>
</dbReference>
<keyword evidence="3" id="KW-0808">Transferase</keyword>
<dbReference type="RefSeq" id="WP_110938976.1">
    <property type="nucleotide sequence ID" value="NZ_KZ614148.1"/>
</dbReference>
<dbReference type="GO" id="GO:0005524">
    <property type="term" value="F:ATP binding"/>
    <property type="evidence" value="ECO:0007669"/>
    <property type="project" value="UniProtKB-KW"/>
</dbReference>